<organism evidence="1 2">
    <name type="scientific">Plakobranchus ocellatus</name>
    <dbReference type="NCBI Taxonomy" id="259542"/>
    <lineage>
        <taxon>Eukaryota</taxon>
        <taxon>Metazoa</taxon>
        <taxon>Spiralia</taxon>
        <taxon>Lophotrochozoa</taxon>
        <taxon>Mollusca</taxon>
        <taxon>Gastropoda</taxon>
        <taxon>Heterobranchia</taxon>
        <taxon>Euthyneura</taxon>
        <taxon>Panpulmonata</taxon>
        <taxon>Sacoglossa</taxon>
        <taxon>Placobranchoidea</taxon>
        <taxon>Plakobranchidae</taxon>
        <taxon>Plakobranchus</taxon>
    </lineage>
</organism>
<dbReference type="InterPro" id="IPR036397">
    <property type="entry name" value="RNaseH_sf"/>
</dbReference>
<dbReference type="PANTHER" id="PTHR47326:SF1">
    <property type="entry name" value="HTH PSQ-TYPE DOMAIN-CONTAINING PROTEIN"/>
    <property type="match status" value="1"/>
</dbReference>
<dbReference type="EMBL" id="BLXT01004061">
    <property type="protein sequence ID" value="GFO09156.1"/>
    <property type="molecule type" value="Genomic_DNA"/>
</dbReference>
<accession>A0AAV4ALT1</accession>
<reference evidence="1 2" key="1">
    <citation type="journal article" date="2021" name="Elife">
        <title>Chloroplast acquisition without the gene transfer in kleptoplastic sea slugs, Plakobranchus ocellatus.</title>
        <authorList>
            <person name="Maeda T."/>
            <person name="Takahashi S."/>
            <person name="Yoshida T."/>
            <person name="Shimamura S."/>
            <person name="Takaki Y."/>
            <person name="Nagai Y."/>
            <person name="Toyoda A."/>
            <person name="Suzuki Y."/>
            <person name="Arimoto A."/>
            <person name="Ishii H."/>
            <person name="Satoh N."/>
            <person name="Nishiyama T."/>
            <person name="Hasebe M."/>
            <person name="Maruyama T."/>
            <person name="Minagawa J."/>
            <person name="Obokata J."/>
            <person name="Shigenobu S."/>
        </authorList>
    </citation>
    <scope>NUCLEOTIDE SEQUENCE [LARGE SCALE GENOMIC DNA]</scope>
</reference>
<evidence type="ECO:0000313" key="2">
    <source>
        <dbReference type="Proteomes" id="UP000735302"/>
    </source>
</evidence>
<proteinExistence type="predicted"/>
<dbReference type="Proteomes" id="UP000735302">
    <property type="component" value="Unassembled WGS sequence"/>
</dbReference>
<evidence type="ECO:0000313" key="1">
    <source>
        <dbReference type="EMBL" id="GFO09156.1"/>
    </source>
</evidence>
<comment type="caution">
    <text evidence="1">The sequence shown here is derived from an EMBL/GenBank/DDBJ whole genome shotgun (WGS) entry which is preliminary data.</text>
</comment>
<gene>
    <name evidence="1" type="ORF">PoB_003566100</name>
</gene>
<dbReference type="GO" id="GO:0003676">
    <property type="term" value="F:nucleic acid binding"/>
    <property type="evidence" value="ECO:0007669"/>
    <property type="project" value="InterPro"/>
</dbReference>
<dbReference type="Gene3D" id="3.30.420.10">
    <property type="entry name" value="Ribonuclease H-like superfamily/Ribonuclease H"/>
    <property type="match status" value="1"/>
</dbReference>
<sequence>MWRFSCVRNYLNPTFPGRRIGRRGPVEWPPRSPDLSPLDYFPWRHLKLKAVVYQNLPRTPDDLKDAIVTECQKIITEILKE</sequence>
<keyword evidence="2" id="KW-1185">Reference proteome</keyword>
<name>A0AAV4ALT1_9GAST</name>
<dbReference type="PANTHER" id="PTHR47326">
    <property type="entry name" value="TRANSPOSABLE ELEMENT TC3 TRANSPOSASE-LIKE PROTEIN"/>
    <property type="match status" value="1"/>
</dbReference>
<protein>
    <submittedName>
        <fullName evidence="1">Transposable element tc3 transposase</fullName>
    </submittedName>
</protein>
<dbReference type="AlphaFoldDB" id="A0AAV4ALT1"/>